<dbReference type="InterPro" id="IPR016482">
    <property type="entry name" value="SecG/Sec61-beta/Sbh"/>
</dbReference>
<evidence type="ECO:0000256" key="1">
    <source>
        <dbReference type="ARBA" id="ARBA00004389"/>
    </source>
</evidence>
<evidence type="ECO:0000256" key="4">
    <source>
        <dbReference type="ARBA" id="ARBA00022692"/>
    </source>
</evidence>
<feature type="transmembrane region" description="Helical" evidence="11">
    <location>
        <begin position="167"/>
        <end position="188"/>
    </location>
</feature>
<feature type="region of interest" description="Disordered" evidence="10">
    <location>
        <begin position="1"/>
        <end position="46"/>
    </location>
</feature>
<name>A0A8J5R3D6_ZIZPA</name>
<dbReference type="GO" id="GO:0006886">
    <property type="term" value="P:intracellular protein transport"/>
    <property type="evidence" value="ECO:0007669"/>
    <property type="project" value="InterPro"/>
</dbReference>
<feature type="compositionally biased region" description="Polar residues" evidence="10">
    <location>
        <begin position="23"/>
        <end position="38"/>
    </location>
</feature>
<keyword evidence="7 11" id="KW-1133">Transmembrane helix</keyword>
<reference evidence="12" key="1">
    <citation type="journal article" date="2021" name="bioRxiv">
        <title>Whole Genome Assembly and Annotation of Northern Wild Rice, Zizania palustris L., Supports a Whole Genome Duplication in the Zizania Genus.</title>
        <authorList>
            <person name="Haas M."/>
            <person name="Kono T."/>
            <person name="Macchietto M."/>
            <person name="Millas R."/>
            <person name="McGilp L."/>
            <person name="Shao M."/>
            <person name="Duquette J."/>
            <person name="Hirsch C.N."/>
            <person name="Kimball J."/>
        </authorList>
    </citation>
    <scope>NUCLEOTIDE SEQUENCE</scope>
    <source>
        <tissue evidence="12">Fresh leaf tissue</tissue>
    </source>
</reference>
<evidence type="ECO:0000256" key="9">
    <source>
        <dbReference type="ARBA" id="ARBA00023136"/>
    </source>
</evidence>
<feature type="compositionally biased region" description="Low complexity" evidence="10">
    <location>
        <begin position="113"/>
        <end position="124"/>
    </location>
</feature>
<evidence type="ECO:0000256" key="10">
    <source>
        <dbReference type="SAM" id="MobiDB-lite"/>
    </source>
</evidence>
<protein>
    <recommendedName>
        <fullName evidence="14">Protein transport protein Sec61 subunit beta</fullName>
    </recommendedName>
</protein>
<keyword evidence="3" id="KW-0813">Transport</keyword>
<evidence type="ECO:0000256" key="6">
    <source>
        <dbReference type="ARBA" id="ARBA00022927"/>
    </source>
</evidence>
<feature type="region of interest" description="Disordered" evidence="10">
    <location>
        <begin position="80"/>
        <end position="124"/>
    </location>
</feature>
<evidence type="ECO:0000256" key="5">
    <source>
        <dbReference type="ARBA" id="ARBA00022824"/>
    </source>
</evidence>
<evidence type="ECO:0008006" key="14">
    <source>
        <dbReference type="Google" id="ProtNLM"/>
    </source>
</evidence>
<comment type="similarity">
    <text evidence="2">Belongs to the SEC61-beta family.</text>
</comment>
<comment type="caution">
    <text evidence="12">The sequence shown here is derived from an EMBL/GenBank/DDBJ whole genome shotgun (WGS) entry which is preliminary data.</text>
</comment>
<dbReference type="Proteomes" id="UP000729402">
    <property type="component" value="Unassembled WGS sequence"/>
</dbReference>
<dbReference type="Pfam" id="PF03911">
    <property type="entry name" value="Sec61_beta"/>
    <property type="match status" value="1"/>
</dbReference>
<feature type="compositionally biased region" description="Basic and acidic residues" evidence="10">
    <location>
        <begin position="1"/>
        <end position="22"/>
    </location>
</feature>
<proteinExistence type="inferred from homology"/>
<dbReference type="InterPro" id="IPR030671">
    <property type="entry name" value="Sec61-beta/Sbh"/>
</dbReference>
<gene>
    <name evidence="12" type="ORF">GUJ93_ZPchr0008g12360</name>
</gene>
<evidence type="ECO:0000256" key="8">
    <source>
        <dbReference type="ARBA" id="ARBA00023010"/>
    </source>
</evidence>
<keyword evidence="13" id="KW-1185">Reference proteome</keyword>
<dbReference type="PANTHER" id="PTHR13509">
    <property type="entry name" value="SEC61 SUBUNIT BETA"/>
    <property type="match status" value="1"/>
</dbReference>
<comment type="subcellular location">
    <subcellularLocation>
        <location evidence="1">Endoplasmic reticulum membrane</location>
        <topology evidence="1">Single-pass membrane protein</topology>
    </subcellularLocation>
</comment>
<sequence length="192" mass="20265">MRLARWPDTDLGGHELDQDSRRTGSTRCATPTTASKSRPATARPAQHSTIAAFAARDHRGHGSDVTSEYLIPQPARVFDAERGRRIPHSDFGNRLTGARAARADSPGSKNEMAANGEAPARGSAAAAASLRRRRTTSGSSAAGGGASTMLQFYTDETAGRKMSPNSVLIMSIGFIAVVALLHVCGKLYRTSA</sequence>
<dbReference type="OrthoDB" id="5401193at2759"/>
<reference evidence="12" key="2">
    <citation type="submission" date="2021-02" db="EMBL/GenBank/DDBJ databases">
        <authorList>
            <person name="Kimball J.A."/>
            <person name="Haas M.W."/>
            <person name="Macchietto M."/>
            <person name="Kono T."/>
            <person name="Duquette J."/>
            <person name="Shao M."/>
        </authorList>
    </citation>
    <scope>NUCLEOTIDE SEQUENCE</scope>
    <source>
        <tissue evidence="12">Fresh leaf tissue</tissue>
    </source>
</reference>
<keyword evidence="6" id="KW-0653">Protein transport</keyword>
<evidence type="ECO:0000256" key="11">
    <source>
        <dbReference type="SAM" id="Phobius"/>
    </source>
</evidence>
<keyword evidence="5" id="KW-0256">Endoplasmic reticulum</keyword>
<evidence type="ECO:0000256" key="2">
    <source>
        <dbReference type="ARBA" id="ARBA00006103"/>
    </source>
</evidence>
<dbReference type="GO" id="GO:0005784">
    <property type="term" value="C:Sec61 translocon complex"/>
    <property type="evidence" value="ECO:0007669"/>
    <property type="project" value="InterPro"/>
</dbReference>
<organism evidence="12 13">
    <name type="scientific">Zizania palustris</name>
    <name type="common">Northern wild rice</name>
    <dbReference type="NCBI Taxonomy" id="103762"/>
    <lineage>
        <taxon>Eukaryota</taxon>
        <taxon>Viridiplantae</taxon>
        <taxon>Streptophyta</taxon>
        <taxon>Embryophyta</taxon>
        <taxon>Tracheophyta</taxon>
        <taxon>Spermatophyta</taxon>
        <taxon>Magnoliopsida</taxon>
        <taxon>Liliopsida</taxon>
        <taxon>Poales</taxon>
        <taxon>Poaceae</taxon>
        <taxon>BOP clade</taxon>
        <taxon>Oryzoideae</taxon>
        <taxon>Oryzeae</taxon>
        <taxon>Zizaniinae</taxon>
        <taxon>Zizania</taxon>
    </lineage>
</organism>
<keyword evidence="4 11" id="KW-0812">Transmembrane</keyword>
<evidence type="ECO:0000256" key="7">
    <source>
        <dbReference type="ARBA" id="ARBA00022989"/>
    </source>
</evidence>
<dbReference type="AlphaFoldDB" id="A0A8J5R3D6"/>
<dbReference type="EMBL" id="JAAALK010000290">
    <property type="protein sequence ID" value="KAG8044983.1"/>
    <property type="molecule type" value="Genomic_DNA"/>
</dbReference>
<evidence type="ECO:0000313" key="13">
    <source>
        <dbReference type="Proteomes" id="UP000729402"/>
    </source>
</evidence>
<evidence type="ECO:0000256" key="3">
    <source>
        <dbReference type="ARBA" id="ARBA00022448"/>
    </source>
</evidence>
<evidence type="ECO:0000313" key="12">
    <source>
        <dbReference type="EMBL" id="KAG8044983.1"/>
    </source>
</evidence>
<keyword evidence="8" id="KW-0811">Translocation</keyword>
<accession>A0A8J5R3D6</accession>
<keyword evidence="9 11" id="KW-0472">Membrane</keyword>